<proteinExistence type="predicted"/>
<gene>
    <name evidence="2" type="ORF">C2845_PM07G37380</name>
</gene>
<accession>A0A3L6SPE4</accession>
<feature type="compositionally biased region" description="Basic and acidic residues" evidence="1">
    <location>
        <begin position="12"/>
        <end position="29"/>
    </location>
</feature>
<reference evidence="3" key="1">
    <citation type="journal article" date="2019" name="Nat. Commun.">
        <title>The genome of broomcorn millet.</title>
        <authorList>
            <person name="Zou C."/>
            <person name="Miki D."/>
            <person name="Li D."/>
            <person name="Tang Q."/>
            <person name="Xiao L."/>
            <person name="Rajput S."/>
            <person name="Deng P."/>
            <person name="Jia W."/>
            <person name="Huang R."/>
            <person name="Zhang M."/>
            <person name="Sun Y."/>
            <person name="Hu J."/>
            <person name="Fu X."/>
            <person name="Schnable P.S."/>
            <person name="Li F."/>
            <person name="Zhang H."/>
            <person name="Feng B."/>
            <person name="Zhu X."/>
            <person name="Liu R."/>
            <person name="Schnable J.C."/>
            <person name="Zhu J.-K."/>
            <person name="Zhang H."/>
        </authorList>
    </citation>
    <scope>NUCLEOTIDE SEQUENCE [LARGE SCALE GENOMIC DNA]</scope>
</reference>
<protein>
    <submittedName>
        <fullName evidence="2">Uncharacterized protein</fullName>
    </submittedName>
</protein>
<dbReference type="AlphaFoldDB" id="A0A3L6SPE4"/>
<sequence length="80" mass="8435">MQPAAAAVLQKKPGDDAADEVEKAGKPRSDGVQGAWSFRCSRKGFDLRAPNPLLSRMKSGAGGLRQMENTAIILIPKGNG</sequence>
<name>A0A3L6SPE4_PANMI</name>
<evidence type="ECO:0000313" key="2">
    <source>
        <dbReference type="EMBL" id="RLN23624.1"/>
    </source>
</evidence>
<evidence type="ECO:0000256" key="1">
    <source>
        <dbReference type="SAM" id="MobiDB-lite"/>
    </source>
</evidence>
<dbReference type="EMBL" id="PQIB02000004">
    <property type="protein sequence ID" value="RLN23624.1"/>
    <property type="molecule type" value="Genomic_DNA"/>
</dbReference>
<organism evidence="2 3">
    <name type="scientific">Panicum miliaceum</name>
    <name type="common">Proso millet</name>
    <name type="synonym">Broomcorn millet</name>
    <dbReference type="NCBI Taxonomy" id="4540"/>
    <lineage>
        <taxon>Eukaryota</taxon>
        <taxon>Viridiplantae</taxon>
        <taxon>Streptophyta</taxon>
        <taxon>Embryophyta</taxon>
        <taxon>Tracheophyta</taxon>
        <taxon>Spermatophyta</taxon>
        <taxon>Magnoliopsida</taxon>
        <taxon>Liliopsida</taxon>
        <taxon>Poales</taxon>
        <taxon>Poaceae</taxon>
        <taxon>PACMAD clade</taxon>
        <taxon>Panicoideae</taxon>
        <taxon>Panicodae</taxon>
        <taxon>Paniceae</taxon>
        <taxon>Panicinae</taxon>
        <taxon>Panicum</taxon>
        <taxon>Panicum sect. Panicum</taxon>
    </lineage>
</organism>
<dbReference type="OrthoDB" id="10565934at2759"/>
<keyword evidence="3" id="KW-1185">Reference proteome</keyword>
<evidence type="ECO:0000313" key="3">
    <source>
        <dbReference type="Proteomes" id="UP000275267"/>
    </source>
</evidence>
<feature type="region of interest" description="Disordered" evidence="1">
    <location>
        <begin position="1"/>
        <end position="33"/>
    </location>
</feature>
<comment type="caution">
    <text evidence="2">The sequence shown here is derived from an EMBL/GenBank/DDBJ whole genome shotgun (WGS) entry which is preliminary data.</text>
</comment>
<dbReference type="Proteomes" id="UP000275267">
    <property type="component" value="Unassembled WGS sequence"/>
</dbReference>